<dbReference type="InterPro" id="IPR013103">
    <property type="entry name" value="RVT_2"/>
</dbReference>
<name>A0A9Q3CRI0_9BASI</name>
<evidence type="ECO:0000259" key="1">
    <source>
        <dbReference type="Pfam" id="PF07727"/>
    </source>
</evidence>
<dbReference type="OrthoDB" id="3054497at2759"/>
<sequence>MDVGTDTAFNNSIPVHSNDVPISNTPEIPAEEPIDLHLLSLPNQNPQATDHDIPVQEGYSWIPEHEINTSKEIIGNVGDPKNILNHSRQPKHHANLADHLSLDPKTYFQALNSPDGEEWLKAINLELKNMVNHQILSPTIKSDHIKPLSTTWVFKRKTDENRNVSKFKAHLCVRRFHQKAGVDYTKVFSETGQISSFRLLLTFCHINHFPIEQMDVRCAFLNGTPKEVLHILCPSAYTEHPKTDISLFLLLSKRNQPLWLFVHVNDLIFGGTWNSLFKEKIQLFFEMEDLGKIEFSIEQAKAPPSPLPSNYKELKTLTLEPPKQPPFNFQHAVGLLQYLVQCTRPNLCFATSFLSQFLESPAWSKSHQSPEKQNCGLYQLRLGGGTEKKSFSGSLIYFHGALGWRAHKQKVVALSSTEAEYNAMTESTQDLAWMKQVIQEAIGVTCMCTLHSDNQSAISIASNPIYHHGT</sequence>
<dbReference type="PANTHER" id="PTHR11439:SF467">
    <property type="entry name" value="INTEGRASE CATALYTIC DOMAIN-CONTAINING PROTEIN"/>
    <property type="match status" value="1"/>
</dbReference>
<reference evidence="2" key="1">
    <citation type="submission" date="2021-03" db="EMBL/GenBank/DDBJ databases">
        <title>Draft genome sequence of rust myrtle Austropuccinia psidii MF-1, a brazilian biotype.</title>
        <authorList>
            <person name="Quecine M.C."/>
            <person name="Pachon D.M.R."/>
            <person name="Bonatelli M.L."/>
            <person name="Correr F.H."/>
            <person name="Franceschini L.M."/>
            <person name="Leite T.F."/>
            <person name="Margarido G.R.A."/>
            <person name="Almeida C.A."/>
            <person name="Ferrarezi J.A."/>
            <person name="Labate C.A."/>
        </authorList>
    </citation>
    <scope>NUCLEOTIDE SEQUENCE</scope>
    <source>
        <strain evidence="2">MF-1</strain>
    </source>
</reference>
<dbReference type="EMBL" id="AVOT02009183">
    <property type="protein sequence ID" value="MBW0487558.1"/>
    <property type="molecule type" value="Genomic_DNA"/>
</dbReference>
<feature type="domain" description="Reverse transcriptase Ty1/copia-type" evidence="1">
    <location>
        <begin position="144"/>
        <end position="238"/>
    </location>
</feature>
<protein>
    <recommendedName>
        <fullName evidence="1">Reverse transcriptase Ty1/copia-type domain-containing protein</fullName>
    </recommendedName>
</protein>
<dbReference type="Pfam" id="PF07727">
    <property type="entry name" value="RVT_2"/>
    <property type="match status" value="1"/>
</dbReference>
<gene>
    <name evidence="2" type="ORF">O181_027273</name>
</gene>
<evidence type="ECO:0000313" key="2">
    <source>
        <dbReference type="EMBL" id="MBW0487558.1"/>
    </source>
</evidence>
<evidence type="ECO:0000313" key="3">
    <source>
        <dbReference type="Proteomes" id="UP000765509"/>
    </source>
</evidence>
<proteinExistence type="predicted"/>
<dbReference type="Proteomes" id="UP000765509">
    <property type="component" value="Unassembled WGS sequence"/>
</dbReference>
<dbReference type="PANTHER" id="PTHR11439">
    <property type="entry name" value="GAG-POL-RELATED RETROTRANSPOSON"/>
    <property type="match status" value="1"/>
</dbReference>
<comment type="caution">
    <text evidence="2">The sequence shown here is derived from an EMBL/GenBank/DDBJ whole genome shotgun (WGS) entry which is preliminary data.</text>
</comment>
<organism evidence="2 3">
    <name type="scientific">Austropuccinia psidii MF-1</name>
    <dbReference type="NCBI Taxonomy" id="1389203"/>
    <lineage>
        <taxon>Eukaryota</taxon>
        <taxon>Fungi</taxon>
        <taxon>Dikarya</taxon>
        <taxon>Basidiomycota</taxon>
        <taxon>Pucciniomycotina</taxon>
        <taxon>Pucciniomycetes</taxon>
        <taxon>Pucciniales</taxon>
        <taxon>Sphaerophragmiaceae</taxon>
        <taxon>Austropuccinia</taxon>
    </lineage>
</organism>
<dbReference type="AlphaFoldDB" id="A0A9Q3CRI0"/>
<accession>A0A9Q3CRI0</accession>
<keyword evidence="3" id="KW-1185">Reference proteome</keyword>
<dbReference type="CDD" id="cd09272">
    <property type="entry name" value="RNase_HI_RT_Ty1"/>
    <property type="match status" value="1"/>
</dbReference>